<organism evidence="16 17">
    <name type="scientific">Pseudoponticoccus marisrubri</name>
    <dbReference type="NCBI Taxonomy" id="1685382"/>
    <lineage>
        <taxon>Bacteria</taxon>
        <taxon>Pseudomonadati</taxon>
        <taxon>Pseudomonadota</taxon>
        <taxon>Alphaproteobacteria</taxon>
        <taxon>Rhodobacterales</taxon>
        <taxon>Roseobacteraceae</taxon>
        <taxon>Pseudoponticoccus</taxon>
    </lineage>
</organism>
<dbReference type="Gene3D" id="1.10.1140.10">
    <property type="entry name" value="Bovine Mitochondrial F1-atpase, Atp Synthase Beta Chain, Chain D, domain 3"/>
    <property type="match status" value="1"/>
</dbReference>
<reference evidence="16 17" key="1">
    <citation type="submission" date="2015-12" db="EMBL/GenBank/DDBJ databases">
        <authorList>
            <person name="Shamseldin A."/>
            <person name="Moawad H."/>
            <person name="Abd El-Rahim W.M."/>
            <person name="Sadowsky M.J."/>
        </authorList>
    </citation>
    <scope>NUCLEOTIDE SEQUENCE [LARGE SCALE GENOMIC DNA]</scope>
    <source>
        <strain evidence="16 17">SJ5A-1</strain>
    </source>
</reference>
<dbReference type="InterPro" id="IPR055190">
    <property type="entry name" value="ATP-synt_VA_C"/>
</dbReference>
<keyword evidence="4 14" id="KW-0547">Nucleotide-binding</keyword>
<dbReference type="GO" id="GO:0005524">
    <property type="term" value="F:ATP binding"/>
    <property type="evidence" value="ECO:0007669"/>
    <property type="project" value="UniProtKB-UniRule"/>
</dbReference>
<dbReference type="Proteomes" id="UP000054396">
    <property type="component" value="Unassembled WGS sequence"/>
</dbReference>
<comment type="subcellular location">
    <subcellularLocation>
        <location evidence="14">Cell membrane</location>
        <topology evidence="14">Peripheral membrane protein</topology>
    </subcellularLocation>
    <subcellularLocation>
        <location evidence="1">Membrane</location>
    </subcellularLocation>
</comment>
<keyword evidence="5 14" id="KW-0375">Hydrogen ion transport</keyword>
<dbReference type="FunFam" id="1.10.1140.10:FF:000001">
    <property type="entry name" value="ATP synthase subunit beta"/>
    <property type="match status" value="1"/>
</dbReference>
<dbReference type="GO" id="GO:0046933">
    <property type="term" value="F:proton-transporting ATP synthase activity, rotational mechanism"/>
    <property type="evidence" value="ECO:0007669"/>
    <property type="project" value="UniProtKB-UniRule"/>
</dbReference>
<keyword evidence="8 14" id="KW-0406">Ion transport</keyword>
<dbReference type="Gene3D" id="3.40.50.300">
    <property type="entry name" value="P-loop containing nucleotide triphosphate hydrolases"/>
    <property type="match status" value="1"/>
</dbReference>
<dbReference type="GO" id="GO:0005886">
    <property type="term" value="C:plasma membrane"/>
    <property type="evidence" value="ECO:0007669"/>
    <property type="project" value="UniProtKB-SubCell"/>
</dbReference>
<accession>A0A0W7WGK0</accession>
<evidence type="ECO:0000313" key="16">
    <source>
        <dbReference type="EMBL" id="KUF09729.1"/>
    </source>
</evidence>
<evidence type="ECO:0000256" key="7">
    <source>
        <dbReference type="ARBA" id="ARBA00022967"/>
    </source>
</evidence>
<evidence type="ECO:0000256" key="8">
    <source>
        <dbReference type="ARBA" id="ARBA00023065"/>
    </source>
</evidence>
<keyword evidence="11 14" id="KW-0066">ATP synthesis</keyword>
<comment type="similarity">
    <text evidence="2 14">Belongs to the ATPase alpha/beta chains family.</text>
</comment>
<dbReference type="SUPFAM" id="SSF47917">
    <property type="entry name" value="C-terminal domain of alpha and beta subunits of F1 ATP synthase"/>
    <property type="match status" value="1"/>
</dbReference>
<dbReference type="Pfam" id="PF00006">
    <property type="entry name" value="ATP-synt_ab"/>
    <property type="match status" value="1"/>
</dbReference>
<evidence type="ECO:0000259" key="15">
    <source>
        <dbReference type="SMART" id="SM00382"/>
    </source>
</evidence>
<comment type="catalytic activity">
    <reaction evidence="12">
        <text>4 Na(+)(in) + ATP + H2O = 4 Na(+)(out) + ADP + phosphate + H(+)</text>
        <dbReference type="Rhea" id="RHEA:58156"/>
        <dbReference type="ChEBI" id="CHEBI:15377"/>
        <dbReference type="ChEBI" id="CHEBI:15378"/>
        <dbReference type="ChEBI" id="CHEBI:29101"/>
        <dbReference type="ChEBI" id="CHEBI:30616"/>
        <dbReference type="ChEBI" id="CHEBI:43474"/>
        <dbReference type="ChEBI" id="CHEBI:456216"/>
        <dbReference type="EC" id="7.2.2.1"/>
    </reaction>
</comment>
<keyword evidence="9 14" id="KW-0472">Membrane</keyword>
<dbReference type="GO" id="GO:0045259">
    <property type="term" value="C:proton-transporting ATP synthase complex"/>
    <property type="evidence" value="ECO:0007669"/>
    <property type="project" value="UniProtKB-KW"/>
</dbReference>
<dbReference type="Gene3D" id="2.40.10.170">
    <property type="match status" value="1"/>
</dbReference>
<dbReference type="InterPro" id="IPR024034">
    <property type="entry name" value="ATPase_F1/V1_b/a_C"/>
</dbReference>
<dbReference type="CDD" id="cd18115">
    <property type="entry name" value="ATP-synt_F1_beta_N"/>
    <property type="match status" value="1"/>
</dbReference>
<dbReference type="OrthoDB" id="9801639at2"/>
<dbReference type="InterPro" id="IPR020003">
    <property type="entry name" value="ATPase_a/bsu_AS"/>
</dbReference>
<evidence type="ECO:0000256" key="1">
    <source>
        <dbReference type="ARBA" id="ARBA00004370"/>
    </source>
</evidence>
<evidence type="ECO:0000256" key="5">
    <source>
        <dbReference type="ARBA" id="ARBA00022781"/>
    </source>
</evidence>
<evidence type="ECO:0000256" key="9">
    <source>
        <dbReference type="ARBA" id="ARBA00023136"/>
    </source>
</evidence>
<dbReference type="CDD" id="cd18110">
    <property type="entry name" value="ATP-synt_F1_beta_C"/>
    <property type="match status" value="1"/>
</dbReference>
<keyword evidence="6 14" id="KW-0067">ATP-binding</keyword>
<dbReference type="NCBIfam" id="TIGR01039">
    <property type="entry name" value="atpD"/>
    <property type="match status" value="1"/>
</dbReference>
<dbReference type="InterPro" id="IPR036121">
    <property type="entry name" value="ATPase_F1/V1/A1_a/bsu_N_sf"/>
</dbReference>
<dbReference type="InterPro" id="IPR027417">
    <property type="entry name" value="P-loop_NTPase"/>
</dbReference>
<keyword evidence="14" id="KW-1003">Cell membrane</keyword>
<dbReference type="EC" id="7.1.2.2" evidence="14"/>
<dbReference type="RefSeq" id="WP_058863293.1">
    <property type="nucleotide sequence ID" value="NZ_LPXO01000011.1"/>
</dbReference>
<evidence type="ECO:0000256" key="13">
    <source>
        <dbReference type="ARBA" id="ARBA00059242"/>
    </source>
</evidence>
<comment type="function">
    <text evidence="14">Produces ATP from ADP in the presence of a proton gradient across the membrane. The catalytic sites are hosted primarily by the beta subunits.</text>
</comment>
<evidence type="ECO:0000256" key="14">
    <source>
        <dbReference type="HAMAP-Rule" id="MF_01347"/>
    </source>
</evidence>
<keyword evidence="7 14" id="KW-1278">Translocase</keyword>
<dbReference type="HAMAP" id="MF_01347">
    <property type="entry name" value="ATP_synth_beta_bact"/>
    <property type="match status" value="1"/>
</dbReference>
<dbReference type="FunFam" id="2.40.10.170:FF:000005">
    <property type="entry name" value="ATP synthase subunit beta"/>
    <property type="match status" value="1"/>
</dbReference>
<keyword evidence="10 14" id="KW-0139">CF(1)</keyword>
<dbReference type="STRING" id="1685382.AVJ23_16380"/>
<dbReference type="InterPro" id="IPR005722">
    <property type="entry name" value="ATP_synth_F1_bsu"/>
</dbReference>
<dbReference type="SMART" id="SM00382">
    <property type="entry name" value="AAA"/>
    <property type="match status" value="1"/>
</dbReference>
<dbReference type="SUPFAM" id="SSF52540">
    <property type="entry name" value="P-loop containing nucleoside triphosphate hydrolases"/>
    <property type="match status" value="1"/>
</dbReference>
<evidence type="ECO:0000256" key="3">
    <source>
        <dbReference type="ARBA" id="ARBA00022448"/>
    </source>
</evidence>
<keyword evidence="17" id="KW-1185">Reference proteome</keyword>
<protein>
    <recommendedName>
        <fullName evidence="14">ATP synthase subunit beta</fullName>
        <ecNumber evidence="14">7.1.2.2</ecNumber>
    </recommendedName>
    <alternativeName>
        <fullName evidence="14">ATP synthase F1 sector subunit beta</fullName>
    </alternativeName>
    <alternativeName>
        <fullName evidence="14">F-ATPase subunit beta</fullName>
    </alternativeName>
</protein>
<dbReference type="InterPro" id="IPR003593">
    <property type="entry name" value="AAA+_ATPase"/>
</dbReference>
<comment type="caution">
    <text evidence="16">The sequence shown here is derived from an EMBL/GenBank/DDBJ whole genome shotgun (WGS) entry which is preliminary data.</text>
</comment>
<evidence type="ECO:0000256" key="6">
    <source>
        <dbReference type="ARBA" id="ARBA00022840"/>
    </source>
</evidence>
<keyword evidence="3 14" id="KW-0813">Transport</keyword>
<dbReference type="InterPro" id="IPR000194">
    <property type="entry name" value="ATPase_F1/V1/A1_a/bsu_nucl-bd"/>
</dbReference>
<dbReference type="InterPro" id="IPR004100">
    <property type="entry name" value="ATPase_F1/V1/A1_a/bsu_N"/>
</dbReference>
<dbReference type="CDD" id="cd01133">
    <property type="entry name" value="F1-ATPase_beta_CD"/>
    <property type="match status" value="1"/>
</dbReference>
<dbReference type="FunFam" id="3.40.50.300:FF:000026">
    <property type="entry name" value="ATP synthase subunit beta"/>
    <property type="match status" value="1"/>
</dbReference>
<proteinExistence type="inferred from homology"/>
<evidence type="ECO:0000256" key="11">
    <source>
        <dbReference type="ARBA" id="ARBA00023310"/>
    </source>
</evidence>
<evidence type="ECO:0000256" key="10">
    <source>
        <dbReference type="ARBA" id="ARBA00023196"/>
    </source>
</evidence>
<sequence length="474" mass="50814">MANAKGKITQVIGAVVDVQFEDHLPEILNALTTDNQGKKLVLEVAQHLGENTVRTIAMDATEGLVRGQEVVDTDGPISVPVGNATLGRILNVVGEPVDEGAPVNAQEYRPIHAPAPEFSEQSTESEILVTGIKVIDLLAPYSKGGKIGLFGGAGVGKTVLIMELINNIAKVHSGFSVFAGVGERTREGNDLYHEMIESNVIKPDNLEDSQVALVYGQMNEPPGARARVALTGLTLAEQFRDQSGTDVLFFVDNIFRFTQAGSEVSALLGRIPSAVGYQPTLATDMGAMQERITSTKTGSITSIQAVYVPADDLTDPAPATTFAHLDATTVLSRAISELGIYPAVDPLDSNSRLMDPQIVGEEHYQVARDVQGILQRYKSLQDIIAILGMDELSEEDKLTVARARKIQRFLSQPFDVAKVFTGSDGIQVPLEDTIKSFKAVVAGEYDHLPESAFYMVGGIEDVVAKAEKLAAEAA</sequence>
<evidence type="ECO:0000256" key="2">
    <source>
        <dbReference type="ARBA" id="ARBA00008936"/>
    </source>
</evidence>
<dbReference type="InterPro" id="IPR050053">
    <property type="entry name" value="ATPase_alpha/beta_chains"/>
</dbReference>
<feature type="binding site" evidence="14">
    <location>
        <begin position="151"/>
        <end position="158"/>
    </location>
    <ligand>
        <name>ATP</name>
        <dbReference type="ChEBI" id="CHEBI:30616"/>
    </ligand>
</feature>
<dbReference type="PANTHER" id="PTHR15184:SF71">
    <property type="entry name" value="ATP SYNTHASE SUBUNIT BETA, MITOCHONDRIAL"/>
    <property type="match status" value="1"/>
</dbReference>
<evidence type="ECO:0000313" key="17">
    <source>
        <dbReference type="Proteomes" id="UP000054396"/>
    </source>
</evidence>
<comment type="catalytic activity">
    <reaction evidence="14">
        <text>ATP + H2O + 4 H(+)(in) = ADP + phosphate + 5 H(+)(out)</text>
        <dbReference type="Rhea" id="RHEA:57720"/>
        <dbReference type="ChEBI" id="CHEBI:15377"/>
        <dbReference type="ChEBI" id="CHEBI:15378"/>
        <dbReference type="ChEBI" id="CHEBI:30616"/>
        <dbReference type="ChEBI" id="CHEBI:43474"/>
        <dbReference type="ChEBI" id="CHEBI:456216"/>
        <dbReference type="EC" id="7.1.2.2"/>
    </reaction>
</comment>
<dbReference type="EMBL" id="LPXO01000011">
    <property type="protein sequence ID" value="KUF09729.1"/>
    <property type="molecule type" value="Genomic_DNA"/>
</dbReference>
<dbReference type="GO" id="GO:0046962">
    <property type="term" value="F:sodium-transporting ATPase activity, rotational mechanism"/>
    <property type="evidence" value="ECO:0007669"/>
    <property type="project" value="UniProtKB-EC"/>
</dbReference>
<evidence type="ECO:0000256" key="4">
    <source>
        <dbReference type="ARBA" id="ARBA00022741"/>
    </source>
</evidence>
<dbReference type="AlphaFoldDB" id="A0A0W7WGK0"/>
<dbReference type="Pfam" id="PF02874">
    <property type="entry name" value="ATP-synt_ab_N"/>
    <property type="match status" value="1"/>
</dbReference>
<evidence type="ECO:0000256" key="12">
    <source>
        <dbReference type="ARBA" id="ARBA00052325"/>
    </source>
</evidence>
<name>A0A0W7WGK0_9RHOB</name>
<gene>
    <name evidence="14" type="primary">atpD</name>
    <name evidence="16" type="ORF">AVJ23_16380</name>
</gene>
<feature type="domain" description="AAA+ ATPase" evidence="15">
    <location>
        <begin position="143"/>
        <end position="336"/>
    </location>
</feature>
<dbReference type="Pfam" id="PF22919">
    <property type="entry name" value="ATP-synt_VA_C"/>
    <property type="match status" value="1"/>
</dbReference>
<dbReference type="PIRSF" id="PIRSF039072">
    <property type="entry name" value="ATPase_subunit_beta"/>
    <property type="match status" value="1"/>
</dbReference>
<dbReference type="SUPFAM" id="SSF50615">
    <property type="entry name" value="N-terminal domain of alpha and beta subunits of F1 ATP synthase"/>
    <property type="match status" value="1"/>
</dbReference>
<dbReference type="PANTHER" id="PTHR15184">
    <property type="entry name" value="ATP SYNTHASE"/>
    <property type="match status" value="1"/>
</dbReference>
<dbReference type="PROSITE" id="PS00152">
    <property type="entry name" value="ATPASE_ALPHA_BETA"/>
    <property type="match status" value="1"/>
</dbReference>
<comment type="function">
    <text evidence="13">Produces ATP from ADP in the presence of a sodium ion gradient across the membrane. The beta chain is the catalytic subunit.</text>
</comment>